<evidence type="ECO:0000313" key="4">
    <source>
        <dbReference type="EMBL" id="RWS03679.1"/>
    </source>
</evidence>
<protein>
    <recommendedName>
        <fullName evidence="2 3">Peroxisomal membrane protein PEX16</fullName>
    </recommendedName>
</protein>
<evidence type="ECO:0000256" key="3">
    <source>
        <dbReference type="RuleBase" id="RU365003"/>
    </source>
</evidence>
<proteinExistence type="inferred from homology"/>
<comment type="caution">
    <text evidence="4">The sequence shown here is derived from an EMBL/GenBank/DDBJ whole genome shotgun (WGS) entry which is preliminary data.</text>
</comment>
<evidence type="ECO:0000313" key="5">
    <source>
        <dbReference type="Proteomes" id="UP000285301"/>
    </source>
</evidence>
<evidence type="ECO:0000256" key="1">
    <source>
        <dbReference type="ARBA" id="ARBA00009505"/>
    </source>
</evidence>
<dbReference type="STRING" id="1965070.A0A443QL44"/>
<dbReference type="PANTHER" id="PTHR13299:SF0">
    <property type="entry name" value="PEROXISOMAL MEMBRANE PROTEIN PEX16"/>
    <property type="match status" value="1"/>
</dbReference>
<dbReference type="EMBL" id="NCKU01006269">
    <property type="protein sequence ID" value="RWS03679.1"/>
    <property type="molecule type" value="Genomic_DNA"/>
</dbReference>
<keyword evidence="3" id="KW-0576">Peroxisome</keyword>
<dbReference type="PANTHER" id="PTHR13299">
    <property type="entry name" value="PEROXISOMAL MEMBRANE PROTEIN PEX16"/>
    <property type="match status" value="1"/>
</dbReference>
<reference evidence="4 5" key="1">
    <citation type="journal article" date="2018" name="Gigascience">
        <title>Genomes of trombidid mites reveal novel predicted allergens and laterally-transferred genes associated with secondary metabolism.</title>
        <authorList>
            <person name="Dong X."/>
            <person name="Chaisiri K."/>
            <person name="Xia D."/>
            <person name="Armstrong S.D."/>
            <person name="Fang Y."/>
            <person name="Donnelly M.J."/>
            <person name="Kadowaki T."/>
            <person name="McGarry J.W."/>
            <person name="Darby A.C."/>
            <person name="Makepeace B.L."/>
        </authorList>
    </citation>
    <scope>NUCLEOTIDE SEQUENCE [LARGE SCALE GENOMIC DNA]</scope>
    <source>
        <strain evidence="4">UoL-WK</strain>
    </source>
</reference>
<keyword evidence="3" id="KW-0962">Peroxisome biogenesis</keyword>
<dbReference type="OrthoDB" id="2021143at2759"/>
<accession>A0A443QL44</accession>
<organism evidence="4 5">
    <name type="scientific">Dinothrombium tinctorium</name>
    <dbReference type="NCBI Taxonomy" id="1965070"/>
    <lineage>
        <taxon>Eukaryota</taxon>
        <taxon>Metazoa</taxon>
        <taxon>Ecdysozoa</taxon>
        <taxon>Arthropoda</taxon>
        <taxon>Chelicerata</taxon>
        <taxon>Arachnida</taxon>
        <taxon>Acari</taxon>
        <taxon>Acariformes</taxon>
        <taxon>Trombidiformes</taxon>
        <taxon>Prostigmata</taxon>
        <taxon>Anystina</taxon>
        <taxon>Parasitengona</taxon>
        <taxon>Trombidioidea</taxon>
        <taxon>Trombidiidae</taxon>
        <taxon>Dinothrombium</taxon>
    </lineage>
</organism>
<evidence type="ECO:0000256" key="2">
    <source>
        <dbReference type="ARBA" id="ARBA00018577"/>
    </source>
</evidence>
<dbReference type="AlphaFoldDB" id="A0A443QL44"/>
<gene>
    <name evidence="4" type="ORF">B4U79_03073</name>
</gene>
<comment type="subcellular location">
    <subcellularLocation>
        <location evidence="3">Peroxisome membrane</location>
    </subcellularLocation>
</comment>
<name>A0A443QL44_9ACAR</name>
<dbReference type="Proteomes" id="UP000285301">
    <property type="component" value="Unassembled WGS sequence"/>
</dbReference>
<dbReference type="GO" id="GO:0007031">
    <property type="term" value="P:peroxisome organization"/>
    <property type="evidence" value="ECO:0007669"/>
    <property type="project" value="UniProtKB-KW"/>
</dbReference>
<keyword evidence="5" id="KW-1185">Reference proteome</keyword>
<sequence length="351" mass="40557">MSLESLKESVVKYKTFVEMNPMVAKEVETLLRWISYLMSGRVDNSHIVSELIYSASNLLQLLNDYILRKAAGIEFTLNSTPEVEHLQIFLTVVEYIQVFSEFLAKRFSGEFGKWITIAIIQTTKAVIKLVLLFKYDRGIQCQLPIIPLERRTDLPLSKNCATPKCSSKDEVDEVNNSSTLKLKRSGRVMRSLETAPPRSKRTWMLPIDPKRDLVERQRKNAPPTPLNDVQKMGELLHIVRPVAHVFAMGGFGEQAWTPYLLSLGMDVASLHLLTSTNKPWNSKEKIEIGQRSIALLFYLLRSPFFDKYTKIKLLKILRLLADNIPLFGRLIRPFINYLPEWQKTYFYVWVM</sequence>
<dbReference type="Pfam" id="PF08610">
    <property type="entry name" value="Pex16"/>
    <property type="match status" value="1"/>
</dbReference>
<dbReference type="GO" id="GO:0005778">
    <property type="term" value="C:peroxisomal membrane"/>
    <property type="evidence" value="ECO:0007669"/>
    <property type="project" value="UniProtKB-SubCell"/>
</dbReference>
<dbReference type="InterPro" id="IPR013919">
    <property type="entry name" value="Pex16"/>
</dbReference>
<comment type="similarity">
    <text evidence="1 3">Belongs to the peroxin-16 family.</text>
</comment>